<protein>
    <submittedName>
        <fullName evidence="2">Uncharacterized protein</fullName>
    </submittedName>
</protein>
<keyword evidence="1" id="KW-1185">Reference proteome</keyword>
<sequence>MHKNEAEELFIKEWYQLKGKIPNYMKYWKLLHNPQISEEELRAKKTELSIPESDDEHFEEKINYDDIEWIIEENIESSDEEEIYV</sequence>
<organism evidence="1 2">
    <name type="scientific">Strongyloides papillosus</name>
    <name type="common">Intestinal threadworm</name>
    <dbReference type="NCBI Taxonomy" id="174720"/>
    <lineage>
        <taxon>Eukaryota</taxon>
        <taxon>Metazoa</taxon>
        <taxon>Ecdysozoa</taxon>
        <taxon>Nematoda</taxon>
        <taxon>Chromadorea</taxon>
        <taxon>Rhabditida</taxon>
        <taxon>Tylenchina</taxon>
        <taxon>Panagrolaimomorpha</taxon>
        <taxon>Strongyloidoidea</taxon>
        <taxon>Strongyloididae</taxon>
        <taxon>Strongyloides</taxon>
    </lineage>
</organism>
<evidence type="ECO:0000313" key="1">
    <source>
        <dbReference type="Proteomes" id="UP000046392"/>
    </source>
</evidence>
<reference evidence="2" key="1">
    <citation type="submission" date="2017-02" db="UniProtKB">
        <authorList>
            <consortium name="WormBaseParasite"/>
        </authorList>
    </citation>
    <scope>IDENTIFICATION</scope>
</reference>
<proteinExistence type="predicted"/>
<name>A0A0N5BXU1_STREA</name>
<evidence type="ECO:0000313" key="2">
    <source>
        <dbReference type="WBParaSite" id="SPAL_0001060900.1"/>
    </source>
</evidence>
<dbReference type="WBParaSite" id="SPAL_0001060900.1">
    <property type="protein sequence ID" value="SPAL_0001060900.1"/>
    <property type="gene ID" value="SPAL_0001060900"/>
</dbReference>
<dbReference type="Proteomes" id="UP000046392">
    <property type="component" value="Unplaced"/>
</dbReference>
<dbReference type="AlphaFoldDB" id="A0A0N5BXU1"/>
<accession>A0A0N5BXU1</accession>